<dbReference type="Proteomes" id="UP001205998">
    <property type="component" value="Unassembled WGS sequence"/>
</dbReference>
<gene>
    <name evidence="1" type="ORF">C0J50_19630</name>
</gene>
<dbReference type="PANTHER" id="PTHR33332">
    <property type="entry name" value="REVERSE TRANSCRIPTASE DOMAIN-CONTAINING PROTEIN"/>
    <property type="match status" value="1"/>
</dbReference>
<dbReference type="AlphaFoldDB" id="A0AAD5FM24"/>
<organism evidence="1 2">
    <name type="scientific">Silurus asotus</name>
    <name type="common">Amur catfish</name>
    <name type="synonym">Parasilurus asotus</name>
    <dbReference type="NCBI Taxonomy" id="30991"/>
    <lineage>
        <taxon>Eukaryota</taxon>
        <taxon>Metazoa</taxon>
        <taxon>Chordata</taxon>
        <taxon>Craniata</taxon>
        <taxon>Vertebrata</taxon>
        <taxon>Euteleostomi</taxon>
        <taxon>Actinopterygii</taxon>
        <taxon>Neopterygii</taxon>
        <taxon>Teleostei</taxon>
        <taxon>Ostariophysi</taxon>
        <taxon>Siluriformes</taxon>
        <taxon>Siluridae</taxon>
        <taxon>Silurus</taxon>
    </lineage>
</organism>
<evidence type="ECO:0000313" key="1">
    <source>
        <dbReference type="EMBL" id="KAI5620758.1"/>
    </source>
</evidence>
<proteinExistence type="predicted"/>
<protein>
    <recommendedName>
        <fullName evidence="3">Reverse transcriptase</fullName>
    </recommendedName>
</protein>
<feature type="non-terminal residue" evidence="1">
    <location>
        <position position="221"/>
    </location>
</feature>
<comment type="caution">
    <text evidence="1">The sequence shown here is derived from an EMBL/GenBank/DDBJ whole genome shotgun (WGS) entry which is preliminary data.</text>
</comment>
<name>A0AAD5FM24_SILAS</name>
<accession>A0AAD5FM24</accession>
<sequence length="221" mass="25173">MSQNFLCLNSDKTEVLLIGTPHQLRKAGSLSLNVDGSVLEVQTKLKNLGVIFDSSLSFDPHIWYTVKNSFFHLRNIARLRHMLSHSVTERLINTFLFSRIDYCNALLAGVPKTTLNKLQCVQNLAARILTGARQNEHIIPILKTLHWLPVRFQLDFKVLMLTYKALRGLAPQYLSALSTVYTPKRILRFSQAGLLVVPQTWLRSVGDRAFSSYAPRLWNPL</sequence>
<evidence type="ECO:0008006" key="3">
    <source>
        <dbReference type="Google" id="ProtNLM"/>
    </source>
</evidence>
<reference evidence="1" key="1">
    <citation type="submission" date="2018-07" db="EMBL/GenBank/DDBJ databases">
        <title>Comparative genomics of catfishes provides insights into carnivory and benthic adaptation.</title>
        <authorList>
            <person name="Zhang Y."/>
            <person name="Wang D."/>
            <person name="Peng Z."/>
            <person name="Zheng S."/>
            <person name="Shao F."/>
            <person name="Tao W."/>
        </authorList>
    </citation>
    <scope>NUCLEOTIDE SEQUENCE</scope>
    <source>
        <strain evidence="1">Chongqing</strain>
    </source>
</reference>
<evidence type="ECO:0000313" key="2">
    <source>
        <dbReference type="Proteomes" id="UP001205998"/>
    </source>
</evidence>
<keyword evidence="2" id="KW-1185">Reference proteome</keyword>
<dbReference type="EMBL" id="MU551642">
    <property type="protein sequence ID" value="KAI5620758.1"/>
    <property type="molecule type" value="Genomic_DNA"/>
</dbReference>